<dbReference type="RefSeq" id="WP_095642115.1">
    <property type="nucleotide sequence ID" value="NZ_LMVO01000013.1"/>
</dbReference>
<evidence type="ECO:0000313" key="1">
    <source>
        <dbReference type="EMBL" id="PAV09382.1"/>
    </source>
</evidence>
<dbReference type="Gene3D" id="3.90.550.10">
    <property type="entry name" value="Spore Coat Polysaccharide Biosynthesis Protein SpsA, Chain A"/>
    <property type="match status" value="1"/>
</dbReference>
<dbReference type="EMBL" id="LMVO01000013">
    <property type="protein sequence ID" value="PAV09382.1"/>
    <property type="molecule type" value="Genomic_DNA"/>
</dbReference>
<evidence type="ECO:0000313" key="2">
    <source>
        <dbReference type="Proteomes" id="UP000243820"/>
    </source>
</evidence>
<organism evidence="1 2">
    <name type="scientific">Methanocorpusculum parvum</name>
    <dbReference type="NCBI Taxonomy" id="2193"/>
    <lineage>
        <taxon>Archaea</taxon>
        <taxon>Methanobacteriati</taxon>
        <taxon>Methanobacteriota</taxon>
        <taxon>Stenosarchaea group</taxon>
        <taxon>Methanomicrobia</taxon>
        <taxon>Methanomicrobiales</taxon>
        <taxon>Methanocorpusculaceae</taxon>
        <taxon>Methanocorpusculum</taxon>
    </lineage>
</organism>
<protein>
    <recommendedName>
        <fullName evidence="3">Nucleotide-diphospho-sugar transferase</fullName>
    </recommendedName>
</protein>
<evidence type="ECO:0008006" key="3">
    <source>
        <dbReference type="Google" id="ProtNLM"/>
    </source>
</evidence>
<reference evidence="1 2" key="1">
    <citation type="journal article" date="2017" name="BMC Genomics">
        <title>Genomic analysis of methanogenic archaea reveals a shift towards energy conservation.</title>
        <authorList>
            <person name="Gilmore S.P."/>
            <person name="Henske J.K."/>
            <person name="Sexton J.A."/>
            <person name="Solomon K.V."/>
            <person name="Seppala S."/>
            <person name="Yoo J.I."/>
            <person name="Huyett L.M."/>
            <person name="Pressman A."/>
            <person name="Cogan J.Z."/>
            <person name="Kivenson V."/>
            <person name="Peng X."/>
            <person name="Tan Y."/>
            <person name="Valentine D.L."/>
            <person name="O'Malley M.A."/>
        </authorList>
    </citation>
    <scope>NUCLEOTIDE SEQUENCE [LARGE SCALE GENOMIC DNA]</scope>
    <source>
        <strain evidence="1 2">XII</strain>
    </source>
</reference>
<keyword evidence="2" id="KW-1185">Reference proteome</keyword>
<dbReference type="AlphaFoldDB" id="A0AAX0Q922"/>
<sequence>MSELEEFSTPILLIIFKRPDTTREVFNSIRKIRPNKLYIAADGPRSHKIGESELCNETRKIISLIDWKCDVYTLFQDNNLGCANAVRQAITWFFSYEEEGIILEDDCVPSTSFYLFCQKMLNIYKNDNQIMMISGYNPVSKQLSHPKSHYFSRWANIWGWATWKDRWELYNISFKGWDSYRPIFLKDKYFDNISEFRELYLYEFDLNSLSSDSSAWSWAWNYTLFSTDGLCVVPSSNLINNIGEVGVHSNGRKTSLLNLETTEIDLTKLESQTDVVADKEYDEIRITHRIHDNKPLYLCLWVCTILRKMSLMPKQIKYHPLFIGEWMKREIFK</sequence>
<proteinExistence type="predicted"/>
<dbReference type="SUPFAM" id="SSF53448">
    <property type="entry name" value="Nucleotide-diphospho-sugar transferases"/>
    <property type="match status" value="1"/>
</dbReference>
<dbReference type="InterPro" id="IPR029044">
    <property type="entry name" value="Nucleotide-diphossugar_trans"/>
</dbReference>
<name>A0AAX0Q922_9EURY</name>
<comment type="caution">
    <text evidence="1">The sequence shown here is derived from an EMBL/GenBank/DDBJ whole genome shotgun (WGS) entry which is preliminary data.</text>
</comment>
<dbReference type="Proteomes" id="UP000243820">
    <property type="component" value="Unassembled WGS sequence"/>
</dbReference>
<accession>A0AAX0Q922</accession>
<gene>
    <name evidence="1" type="ORF">ASJ83_07870</name>
</gene>